<dbReference type="SUPFAM" id="SSF53335">
    <property type="entry name" value="S-adenosyl-L-methionine-dependent methyltransferases"/>
    <property type="match status" value="1"/>
</dbReference>
<gene>
    <name evidence="1" type="ORF">J2W84_002075</name>
</gene>
<accession>A0ABU1QWM1</accession>
<sequence>MTEREPGVQRLYPSIFGKLATRYYCLRQLRQAIEDVIKEFVARDSKKLTVADYGCGGRPYESLIAPFVHKYIGIDLAGNKLADILISPEGQIELPDESLDVVISTQVLEHVVNPNEYLKEALRVLKPDGQLILTTHGYWMFHPDPTDYWRWTSAGLRKLVTDTGFEVIHFRGIVGRAAAGMQLCQDGFTFALPPSLRPALALVFQPLIYLLDKIPSQAGKDKDSATYILVAKKRVPTV</sequence>
<dbReference type="Gene3D" id="3.40.50.150">
    <property type="entry name" value="Vaccinia Virus protein VP39"/>
    <property type="match status" value="1"/>
</dbReference>
<dbReference type="EMBL" id="JAVDTI010000002">
    <property type="protein sequence ID" value="MDR6805029.1"/>
    <property type="molecule type" value="Genomic_DNA"/>
</dbReference>
<dbReference type="PANTHER" id="PTHR42912">
    <property type="entry name" value="METHYLTRANSFERASE"/>
    <property type="match status" value="1"/>
</dbReference>
<organism evidence="1 2">
    <name type="scientific">Dyadobacter fermentans</name>
    <dbReference type="NCBI Taxonomy" id="94254"/>
    <lineage>
        <taxon>Bacteria</taxon>
        <taxon>Pseudomonadati</taxon>
        <taxon>Bacteroidota</taxon>
        <taxon>Cytophagia</taxon>
        <taxon>Cytophagales</taxon>
        <taxon>Spirosomataceae</taxon>
        <taxon>Dyadobacter</taxon>
    </lineage>
</organism>
<dbReference type="Pfam" id="PF13489">
    <property type="entry name" value="Methyltransf_23"/>
    <property type="match status" value="1"/>
</dbReference>
<name>A0ABU1QWM1_9BACT</name>
<dbReference type="GO" id="GO:0032259">
    <property type="term" value="P:methylation"/>
    <property type="evidence" value="ECO:0007669"/>
    <property type="project" value="UniProtKB-KW"/>
</dbReference>
<dbReference type="InterPro" id="IPR050508">
    <property type="entry name" value="Methyltransf_Superfamily"/>
</dbReference>
<dbReference type="InterPro" id="IPR029063">
    <property type="entry name" value="SAM-dependent_MTases_sf"/>
</dbReference>
<dbReference type="CDD" id="cd02440">
    <property type="entry name" value="AdoMet_MTases"/>
    <property type="match status" value="1"/>
</dbReference>
<evidence type="ECO:0000313" key="1">
    <source>
        <dbReference type="EMBL" id="MDR6805029.1"/>
    </source>
</evidence>
<dbReference type="GO" id="GO:0008168">
    <property type="term" value="F:methyltransferase activity"/>
    <property type="evidence" value="ECO:0007669"/>
    <property type="project" value="UniProtKB-KW"/>
</dbReference>
<proteinExistence type="predicted"/>
<evidence type="ECO:0000313" key="2">
    <source>
        <dbReference type="Proteomes" id="UP001264980"/>
    </source>
</evidence>
<dbReference type="PANTHER" id="PTHR42912:SF80">
    <property type="entry name" value="METHYLTRANSFERASE DOMAIN-CONTAINING PROTEIN"/>
    <property type="match status" value="1"/>
</dbReference>
<reference evidence="1 2" key="1">
    <citation type="submission" date="2023-07" db="EMBL/GenBank/DDBJ databases">
        <title>Sorghum-associated microbial communities from plants grown in Nebraska, USA.</title>
        <authorList>
            <person name="Schachtman D."/>
        </authorList>
    </citation>
    <scope>NUCLEOTIDE SEQUENCE [LARGE SCALE GENOMIC DNA]</scope>
    <source>
        <strain evidence="1 2">BE57</strain>
    </source>
</reference>
<dbReference type="RefSeq" id="WP_309982431.1">
    <property type="nucleotide sequence ID" value="NZ_JAVDTI010000002.1"/>
</dbReference>
<keyword evidence="2" id="KW-1185">Reference proteome</keyword>
<protein>
    <submittedName>
        <fullName evidence="1">SAM-dependent methyltransferase</fullName>
    </submittedName>
</protein>
<keyword evidence="1" id="KW-0808">Transferase</keyword>
<dbReference type="Proteomes" id="UP001264980">
    <property type="component" value="Unassembled WGS sequence"/>
</dbReference>
<comment type="caution">
    <text evidence="1">The sequence shown here is derived from an EMBL/GenBank/DDBJ whole genome shotgun (WGS) entry which is preliminary data.</text>
</comment>
<keyword evidence="1" id="KW-0489">Methyltransferase</keyword>